<accession>A0A7X3S6T4</accession>
<evidence type="ECO:0000313" key="4">
    <source>
        <dbReference type="Proteomes" id="UP000433101"/>
    </source>
</evidence>
<keyword evidence="4" id="KW-1185">Reference proteome</keyword>
<feature type="domain" description="YHS" evidence="2">
    <location>
        <begin position="41"/>
        <end position="87"/>
    </location>
</feature>
<dbReference type="NCBIfam" id="NF041384">
    <property type="entry name" value="YHS_seleno_dom"/>
    <property type="match status" value="1"/>
</dbReference>
<protein>
    <submittedName>
        <fullName evidence="3">YHS domain-containing protein</fullName>
    </submittedName>
</protein>
<name>A0A7X3S6T4_9HYPH</name>
<evidence type="ECO:0000313" key="3">
    <source>
        <dbReference type="EMBL" id="MXN64169.1"/>
    </source>
</evidence>
<evidence type="ECO:0000256" key="1">
    <source>
        <dbReference type="SAM" id="SignalP"/>
    </source>
</evidence>
<keyword evidence="1" id="KW-0732">Signal</keyword>
<reference evidence="3 4" key="1">
    <citation type="submission" date="2019-12" db="EMBL/GenBank/DDBJ databases">
        <authorList>
            <person name="Li M."/>
        </authorList>
    </citation>
    <scope>NUCLEOTIDE SEQUENCE [LARGE SCALE GENOMIC DNA]</scope>
    <source>
        <strain evidence="3 4">GBMRC 2046</strain>
    </source>
</reference>
<organism evidence="3 4">
    <name type="scientific">Stappia sediminis</name>
    <dbReference type="NCBI Taxonomy" id="2692190"/>
    <lineage>
        <taxon>Bacteria</taxon>
        <taxon>Pseudomonadati</taxon>
        <taxon>Pseudomonadota</taxon>
        <taxon>Alphaproteobacteria</taxon>
        <taxon>Hyphomicrobiales</taxon>
        <taxon>Stappiaceae</taxon>
        <taxon>Stappia</taxon>
    </lineage>
</organism>
<feature type="signal peptide" evidence="1">
    <location>
        <begin position="1"/>
        <end position="22"/>
    </location>
</feature>
<sequence>MKLKSIVVGAALLATLAAPAYADEVTNFVKNGYAIGGTDPVAYFTKGEPVQGASDFTAEYQGVTWKFASAEHRDLFKANPAKYAPQYGGYCAFGASKGFKVPVIPEAWKIVDGKLYLNNNPNVQKRFEQDYAEIIHDADLNWTIIKSKPKDKLKEPIIR</sequence>
<evidence type="ECO:0000259" key="2">
    <source>
        <dbReference type="Pfam" id="PF04945"/>
    </source>
</evidence>
<gene>
    <name evidence="3" type="ORF">GR183_04580</name>
</gene>
<dbReference type="Pfam" id="PF04945">
    <property type="entry name" value="YHS"/>
    <property type="match status" value="1"/>
</dbReference>
<feature type="chain" id="PRO_5031496771" evidence="1">
    <location>
        <begin position="23"/>
        <end position="159"/>
    </location>
</feature>
<comment type="caution">
    <text evidence="3">The sequence shown here is derived from an EMBL/GenBank/DDBJ whole genome shotgun (WGS) entry which is preliminary data.</text>
</comment>
<dbReference type="InterPro" id="IPR007029">
    <property type="entry name" value="YHS_dom"/>
</dbReference>
<dbReference type="AlphaFoldDB" id="A0A7X3S6T4"/>
<dbReference type="EMBL" id="WUMV01000002">
    <property type="protein sequence ID" value="MXN64169.1"/>
    <property type="molecule type" value="Genomic_DNA"/>
</dbReference>
<dbReference type="RefSeq" id="WP_160774422.1">
    <property type="nucleotide sequence ID" value="NZ_WUMV01000002.1"/>
</dbReference>
<proteinExistence type="predicted"/>
<dbReference type="Proteomes" id="UP000433101">
    <property type="component" value="Unassembled WGS sequence"/>
</dbReference>